<evidence type="ECO:0000256" key="11">
    <source>
        <dbReference type="PIRSR" id="PIRSR000350-2"/>
    </source>
</evidence>
<keyword evidence="18" id="KW-1185">Reference proteome</keyword>
<comment type="caution">
    <text evidence="17">The sequence shown here is derived from an EMBL/GenBank/DDBJ whole genome shotgun (WGS) entry which is preliminary data.</text>
</comment>
<keyword evidence="7 12" id="KW-0520">NAD</keyword>
<dbReference type="GO" id="GO:0004148">
    <property type="term" value="F:dihydrolipoyl dehydrogenase (NADH) activity"/>
    <property type="evidence" value="ECO:0007669"/>
    <property type="project" value="UniProtKB-EC"/>
</dbReference>
<feature type="binding site" evidence="12">
    <location>
        <begin position="141"/>
        <end position="143"/>
    </location>
    <ligand>
        <name>FAD</name>
        <dbReference type="ChEBI" id="CHEBI:57692"/>
    </ligand>
</feature>
<evidence type="ECO:0000256" key="14">
    <source>
        <dbReference type="RuleBase" id="RU003692"/>
    </source>
</evidence>
<dbReference type="GO" id="GO:0006103">
    <property type="term" value="P:2-oxoglutarate metabolic process"/>
    <property type="evidence" value="ECO:0007669"/>
    <property type="project" value="TreeGrafter"/>
</dbReference>
<dbReference type="InterPro" id="IPR001100">
    <property type="entry name" value="Pyr_nuc-diS_OxRdtase"/>
</dbReference>
<dbReference type="FunFam" id="3.30.390.30:FF:000001">
    <property type="entry name" value="Dihydrolipoyl dehydrogenase"/>
    <property type="match status" value="1"/>
</dbReference>
<dbReference type="NCBIfam" id="TIGR01350">
    <property type="entry name" value="lipoamide_DH"/>
    <property type="match status" value="1"/>
</dbReference>
<keyword evidence="9 14" id="KW-0676">Redox-active center</keyword>
<dbReference type="InterPro" id="IPR023753">
    <property type="entry name" value="FAD/NAD-binding_dom"/>
</dbReference>
<dbReference type="InterPro" id="IPR004099">
    <property type="entry name" value="Pyr_nucl-diS_OxRdtase_dimer"/>
</dbReference>
<proteinExistence type="inferred from homology"/>
<dbReference type="Pfam" id="PF07992">
    <property type="entry name" value="Pyr_redox_2"/>
    <property type="match status" value="1"/>
</dbReference>
<comment type="miscellaneous">
    <text evidence="14">The active site is a redox-active disulfide bond.</text>
</comment>
<dbReference type="InterPro" id="IPR016156">
    <property type="entry name" value="FAD/NAD-linked_Rdtase_dimer_sf"/>
</dbReference>
<evidence type="ECO:0000256" key="10">
    <source>
        <dbReference type="ARBA" id="ARBA00049187"/>
    </source>
</evidence>
<dbReference type="PRINTS" id="PR00411">
    <property type="entry name" value="PNDRDTASEI"/>
</dbReference>
<evidence type="ECO:0000256" key="13">
    <source>
        <dbReference type="PIRSR" id="PIRSR000350-4"/>
    </source>
</evidence>
<evidence type="ECO:0000256" key="3">
    <source>
        <dbReference type="ARBA" id="ARBA00016961"/>
    </source>
</evidence>
<dbReference type="PROSITE" id="PS00076">
    <property type="entry name" value="PYRIDINE_REDOX_1"/>
    <property type="match status" value="1"/>
</dbReference>
<evidence type="ECO:0000256" key="7">
    <source>
        <dbReference type="ARBA" id="ARBA00023027"/>
    </source>
</evidence>
<sequence length="468" mass="48762">MTNAPLNFDLLVIGAGPGGYHAAIRAAQLGLKVACAEMGAVGGVCLNIGCIPTKALLHAGETMAAGKHATEFGLNFGAPTLDIPKLNGWKDSIVKKLTGGVSGLFRANKVTHLVGQASFVDAHTVRIGDQTVTASSIIIATGSEPAALKGLDVDQRVIVDSTGALNVPDPVPARMLCVGGGVIGFEFAHIYNNLGTKVKVIEFLPNIIPGADADAVKEFSKSMKKQGIEIQTRTKANSATVNGNEVVVEIENVETGEKTLETFDRVLVAVGRRPRTDGLNLAAAGLQTTERGFIEVNRRMQTAVPHIYAVGDVAGNPMLAHKAMKEGLVAAEVAAGKPSEQDAVAIPGVVYTSPELAWVGLTEQEAKDKGYSVKTGVFPMSASGRAMTLQSTDGFVKMVVEEGSDLLLGVHIVGPHASDMLGEASLALEMAATASDVALTIHAHPTLGESVLEAAEAVHKQAIHIINR</sequence>
<evidence type="ECO:0000256" key="1">
    <source>
        <dbReference type="ARBA" id="ARBA00007532"/>
    </source>
</evidence>
<name>A0A917PST0_9DEIO</name>
<dbReference type="Proteomes" id="UP000635726">
    <property type="component" value="Unassembled WGS sequence"/>
</dbReference>
<reference evidence="17" key="1">
    <citation type="journal article" date="2014" name="Int. J. Syst. Evol. Microbiol.">
        <title>Complete genome sequence of Corynebacterium casei LMG S-19264T (=DSM 44701T), isolated from a smear-ripened cheese.</title>
        <authorList>
            <consortium name="US DOE Joint Genome Institute (JGI-PGF)"/>
            <person name="Walter F."/>
            <person name="Albersmeier A."/>
            <person name="Kalinowski J."/>
            <person name="Ruckert C."/>
        </authorList>
    </citation>
    <scope>NUCLEOTIDE SEQUENCE</scope>
    <source>
        <strain evidence="17">JCM 14371</strain>
    </source>
</reference>
<dbReference type="InterPro" id="IPR012999">
    <property type="entry name" value="Pyr_OxRdtase_I_AS"/>
</dbReference>
<evidence type="ECO:0000256" key="9">
    <source>
        <dbReference type="ARBA" id="ARBA00023284"/>
    </source>
</evidence>
<evidence type="ECO:0000259" key="16">
    <source>
        <dbReference type="Pfam" id="PF07992"/>
    </source>
</evidence>
<dbReference type="AlphaFoldDB" id="A0A917PST0"/>
<feature type="binding site" evidence="12">
    <location>
        <position position="312"/>
    </location>
    <ligand>
        <name>FAD</name>
        <dbReference type="ChEBI" id="CHEBI:57692"/>
    </ligand>
</feature>
<evidence type="ECO:0000256" key="6">
    <source>
        <dbReference type="ARBA" id="ARBA00023002"/>
    </source>
</evidence>
<dbReference type="SUPFAM" id="SSF51905">
    <property type="entry name" value="FAD/NAD(P)-binding domain"/>
    <property type="match status" value="1"/>
</dbReference>
<feature type="active site" description="Proton acceptor" evidence="11">
    <location>
        <position position="444"/>
    </location>
</feature>
<protein>
    <recommendedName>
        <fullName evidence="3 14">Dihydrolipoyl dehydrogenase</fullName>
        <ecNumber evidence="2 14">1.8.1.4</ecNumber>
    </recommendedName>
</protein>
<feature type="domain" description="Pyridine nucleotide-disulphide oxidoreductase dimerisation" evidence="15">
    <location>
        <begin position="346"/>
        <end position="454"/>
    </location>
</feature>
<dbReference type="EMBL" id="BMOE01000025">
    <property type="protein sequence ID" value="GGJ89763.1"/>
    <property type="molecule type" value="Genomic_DNA"/>
</dbReference>
<evidence type="ECO:0000256" key="5">
    <source>
        <dbReference type="ARBA" id="ARBA00022827"/>
    </source>
</evidence>
<dbReference type="InterPro" id="IPR006258">
    <property type="entry name" value="Lipoamide_DH"/>
</dbReference>
<dbReference type="PANTHER" id="PTHR22912">
    <property type="entry name" value="DISULFIDE OXIDOREDUCTASE"/>
    <property type="match status" value="1"/>
</dbReference>
<feature type="binding site" evidence="12">
    <location>
        <position position="202"/>
    </location>
    <ligand>
        <name>NAD(+)</name>
        <dbReference type="ChEBI" id="CHEBI:57540"/>
    </ligand>
</feature>
<feature type="domain" description="FAD/NAD(P)-binding" evidence="16">
    <location>
        <begin position="8"/>
        <end position="327"/>
    </location>
</feature>
<comment type="similarity">
    <text evidence="1 14">Belongs to the class-I pyridine nucleotide-disulfide oxidoreductase family.</text>
</comment>
<dbReference type="InterPro" id="IPR036188">
    <property type="entry name" value="FAD/NAD-bd_sf"/>
</dbReference>
<dbReference type="SUPFAM" id="SSF55424">
    <property type="entry name" value="FAD/NAD-linked reductases, dimerisation (C-terminal) domain"/>
    <property type="match status" value="1"/>
</dbReference>
<dbReference type="EC" id="1.8.1.4" evidence="2 14"/>
<feature type="disulfide bond" description="Redox-active" evidence="13">
    <location>
        <begin position="45"/>
        <end position="50"/>
    </location>
</feature>
<comment type="cofactor">
    <cofactor evidence="12 14">
        <name>FAD</name>
        <dbReference type="ChEBI" id="CHEBI:57692"/>
    </cofactor>
    <text evidence="12 14">Binds 1 FAD per subunit.</text>
</comment>
<feature type="binding site" evidence="12">
    <location>
        <position position="54"/>
    </location>
    <ligand>
        <name>FAD</name>
        <dbReference type="ChEBI" id="CHEBI:57692"/>
    </ligand>
</feature>
<dbReference type="PANTHER" id="PTHR22912:SF160">
    <property type="entry name" value="DIHYDROLIPOYL DEHYDROGENASE"/>
    <property type="match status" value="1"/>
</dbReference>
<dbReference type="Gene3D" id="3.30.390.30">
    <property type="match status" value="1"/>
</dbReference>
<dbReference type="Gene3D" id="3.50.50.60">
    <property type="entry name" value="FAD/NAD(P)-binding domain"/>
    <property type="match status" value="2"/>
</dbReference>
<dbReference type="InterPro" id="IPR050151">
    <property type="entry name" value="Class-I_Pyr_Nuc-Dis_Oxidored"/>
</dbReference>
<dbReference type="PRINTS" id="PR00368">
    <property type="entry name" value="FADPNR"/>
</dbReference>
<evidence type="ECO:0000256" key="2">
    <source>
        <dbReference type="ARBA" id="ARBA00012608"/>
    </source>
</evidence>
<feature type="binding site" evidence="12">
    <location>
        <position position="271"/>
    </location>
    <ligand>
        <name>NAD(+)</name>
        <dbReference type="ChEBI" id="CHEBI:57540"/>
    </ligand>
</feature>
<evidence type="ECO:0000256" key="4">
    <source>
        <dbReference type="ARBA" id="ARBA00022630"/>
    </source>
</evidence>
<feature type="binding site" evidence="12">
    <location>
        <begin position="318"/>
        <end position="321"/>
    </location>
    <ligand>
        <name>FAD</name>
        <dbReference type="ChEBI" id="CHEBI:57692"/>
    </ligand>
</feature>
<keyword evidence="8" id="KW-1015">Disulfide bond</keyword>
<keyword evidence="12" id="KW-0547">Nucleotide-binding</keyword>
<dbReference type="RefSeq" id="WP_188964814.1">
    <property type="nucleotide sequence ID" value="NZ_BMOE01000025.1"/>
</dbReference>
<feature type="binding site" evidence="12">
    <location>
        <begin position="179"/>
        <end position="186"/>
    </location>
    <ligand>
        <name>NAD(+)</name>
        <dbReference type="ChEBI" id="CHEBI:57540"/>
    </ligand>
</feature>
<comment type="catalytic activity">
    <reaction evidence="10 14">
        <text>N(6)-[(R)-dihydrolipoyl]-L-lysyl-[protein] + NAD(+) = N(6)-[(R)-lipoyl]-L-lysyl-[protein] + NADH + H(+)</text>
        <dbReference type="Rhea" id="RHEA:15045"/>
        <dbReference type="Rhea" id="RHEA-COMP:10474"/>
        <dbReference type="Rhea" id="RHEA-COMP:10475"/>
        <dbReference type="ChEBI" id="CHEBI:15378"/>
        <dbReference type="ChEBI" id="CHEBI:57540"/>
        <dbReference type="ChEBI" id="CHEBI:57945"/>
        <dbReference type="ChEBI" id="CHEBI:83099"/>
        <dbReference type="ChEBI" id="CHEBI:83100"/>
        <dbReference type="EC" id="1.8.1.4"/>
    </reaction>
</comment>
<organism evidence="17 18">
    <name type="scientific">Deinococcus aquiradiocola</name>
    <dbReference type="NCBI Taxonomy" id="393059"/>
    <lineage>
        <taxon>Bacteria</taxon>
        <taxon>Thermotogati</taxon>
        <taxon>Deinococcota</taxon>
        <taxon>Deinococci</taxon>
        <taxon>Deinococcales</taxon>
        <taxon>Deinococcaceae</taxon>
        <taxon>Deinococcus</taxon>
    </lineage>
</organism>
<evidence type="ECO:0000256" key="12">
    <source>
        <dbReference type="PIRSR" id="PIRSR000350-3"/>
    </source>
</evidence>
<evidence type="ECO:0000259" key="15">
    <source>
        <dbReference type="Pfam" id="PF02852"/>
    </source>
</evidence>
<dbReference type="Pfam" id="PF02852">
    <property type="entry name" value="Pyr_redox_dim"/>
    <property type="match status" value="1"/>
</dbReference>
<dbReference type="PIRSF" id="PIRSF000350">
    <property type="entry name" value="Mercury_reductase_MerA"/>
    <property type="match status" value="1"/>
</dbReference>
<evidence type="ECO:0000313" key="18">
    <source>
        <dbReference type="Proteomes" id="UP000635726"/>
    </source>
</evidence>
<accession>A0A917PST0</accession>
<keyword evidence="4 14" id="KW-0285">Flavoprotein</keyword>
<gene>
    <name evidence="17" type="ORF">GCM10008939_37150</name>
</gene>
<evidence type="ECO:0000256" key="8">
    <source>
        <dbReference type="ARBA" id="ARBA00023157"/>
    </source>
</evidence>
<evidence type="ECO:0000313" key="17">
    <source>
        <dbReference type="EMBL" id="GGJ89763.1"/>
    </source>
</evidence>
<dbReference type="GO" id="GO:0050660">
    <property type="term" value="F:flavin adenine dinucleotide binding"/>
    <property type="evidence" value="ECO:0007669"/>
    <property type="project" value="InterPro"/>
</dbReference>
<keyword evidence="5 12" id="KW-0274">FAD</keyword>
<keyword evidence="6 14" id="KW-0560">Oxidoreductase</keyword>
<reference evidence="17" key="2">
    <citation type="submission" date="2020-09" db="EMBL/GenBank/DDBJ databases">
        <authorList>
            <person name="Sun Q."/>
            <person name="Ohkuma M."/>
        </authorList>
    </citation>
    <scope>NUCLEOTIDE SEQUENCE</scope>
    <source>
        <strain evidence="17">JCM 14371</strain>
    </source>
</reference>